<keyword evidence="1" id="KW-0645">Protease</keyword>
<dbReference type="InterPro" id="IPR057670">
    <property type="entry name" value="SH3_retrovirus"/>
</dbReference>
<feature type="domain" description="Integrase catalytic" evidence="3">
    <location>
        <begin position="590"/>
        <end position="753"/>
    </location>
</feature>
<evidence type="ECO:0000256" key="2">
    <source>
        <dbReference type="SAM" id="MobiDB-lite"/>
    </source>
</evidence>
<dbReference type="PANTHER" id="PTHR11439">
    <property type="entry name" value="GAG-POL-RELATED RETROTRANSPOSON"/>
    <property type="match status" value="1"/>
</dbReference>
<dbReference type="CDD" id="cd09272">
    <property type="entry name" value="RNase_HI_RT_Ty1"/>
    <property type="match status" value="1"/>
</dbReference>
<evidence type="ECO:0000313" key="5">
    <source>
        <dbReference type="Proteomes" id="UP000701853"/>
    </source>
</evidence>
<accession>A0A8J6CNY8</accession>
<proteinExistence type="predicted"/>
<keyword evidence="5" id="KW-1185">Reference proteome</keyword>
<dbReference type="OrthoDB" id="1737296at2759"/>
<evidence type="ECO:0000313" key="4">
    <source>
        <dbReference type="EMBL" id="KAG8479334.1"/>
    </source>
</evidence>
<dbReference type="EMBL" id="JAHUZN010000011">
    <property type="protein sequence ID" value="KAG8479334.1"/>
    <property type="molecule type" value="Genomic_DNA"/>
</dbReference>
<dbReference type="InterPro" id="IPR036397">
    <property type="entry name" value="RNaseH_sf"/>
</dbReference>
<name>A0A8J6CNY8_9ROSI</name>
<dbReference type="Gene3D" id="3.30.420.10">
    <property type="entry name" value="Ribonuclease H-like superfamily/Ribonuclease H"/>
    <property type="match status" value="1"/>
</dbReference>
<dbReference type="InterPro" id="IPR012337">
    <property type="entry name" value="RNaseH-like_sf"/>
</dbReference>
<evidence type="ECO:0000259" key="3">
    <source>
        <dbReference type="PROSITE" id="PS50994"/>
    </source>
</evidence>
<dbReference type="Proteomes" id="UP000701853">
    <property type="component" value="Chromosome 11"/>
</dbReference>
<sequence>MEFATDKFLAFASQKVAVLVDDGNFLAWKQHVLLIVKIHRLQMFLEGTVSIPPRMLVNEEGVSDENPLYVRYEQQDSALAAWLLSTISPTLHNQLVGSSGSSYELWQALMRIFGSHSTTKAMRYRSLLHNIRKNELSMSAYLAEIKHLCDSLAGCGQCVTMEEQQSAILNGLPPEFDHVVSIITTSRVPFDLQGITTALLDAEARQQGHFAQTVFSANVAAVHKDVPVPSVPSYVGQPPPDMFHSSRGSQSSRRGRGRGRRGGGARPQCQICGKFRHLARRCFYSYDSASDGERENSSFRDNTESWARSSHIGRKPIQAYMCCTNDGLHSSYYAHNPPICEPLRQIQPTLNEMDSTQRGQSSHFHMPAVIGQASRGSSGSGSDFPSTVVDPAWYPDSGATAHMTNGSAKLSDARLYNGGGKVVIGNGFSLPITHVGGSSLLADDSSPLLLRDLLYVPDIKKNLLSVSKFAKDNGVFFEFYPNYCYVKDLKTHQTLLCGSELNGLYRFDTVKSNFAFNTESTALPESFQQQGSDVQFDRWHRRLGHPSWDVVRSILTSCNIRISTRKNYTLCNACELGKGHKLPFRSSGCVYTAPLELVVADVWGPAPYFSSGYQYYLSFVDSFSRHTWIYFLKKKSDAFSAFLSFKKYVELQLGVKLKQLQTDGGGEFRSFDVYLKQCRIGHRVSCPHTSEQNGLVEHRHRQIVETGLVLLAQASLPISYWADAFATAVYIMNRLPTKSLPGVSPCEQLFGHKPDYQQLRVFGCLCYPLLRPYNRHKLQYRSAPCTFLGYATNHRGYKCVDRYGRVYISRHVRFDEDTYPFAQLSKSVVSVPDSRSGQFMRDVTSLPIFMTSPANISESSPVDSTPASNSSPVDTSLMDPTSSNSEDHLALIVEQQGSSLINRHPMMTRSKMGIYKPKTYMAVVSDVEPLTIHEAMAIPSWKQAVNDELQALIRNRTWDLVSVPVNQSLVGCKWLFKIKRNSDGSVARNKVRLVAQGFSQAAGLDYHETFSLVVKINTVRLILALAVSRKWKLRQVDVNNAFLNGDLVEDIYMKQPPGFEVVDEHGQSLACRLNKAIYGLKQAPRAWFEKLRNFLVHQLHFTPSRADASLFYKHTDTGSVYFLVYVDDIIVTGGDCDEIDAVISCLDRQFSLKDLGELNFFLGLEVKKYARELLERANMLNAKSVDTPMISSPTLTSLTGVPLSDGTLYRQVVGSLQYLCLTRPDLSFAVNKVSQYMHQPHDVHWAAVKRILRYVKGTIDHGLLFQASGLSLTGFSDADWASSLEDRKSTSRFCMYLGDNLVGWMSKKQSVVSRSTTEAEYRSLANATSEMVWFQSLLIEIGFTPSGIPIIWCDNTSAVSLAANPVLHAKVKHVELDIHFVREKVLSNQLCVNFVPGRDQVADVLTKPLTVGDFSRCRDRLNVVSASCLFSDAGEGMLV</sequence>
<keyword evidence="1" id="KW-0378">Hydrolase</keyword>
<protein>
    <recommendedName>
        <fullName evidence="3">Integrase catalytic domain-containing protein</fullName>
    </recommendedName>
</protein>
<dbReference type="InterPro" id="IPR043502">
    <property type="entry name" value="DNA/RNA_pol_sf"/>
</dbReference>
<evidence type="ECO:0000256" key="1">
    <source>
        <dbReference type="ARBA" id="ARBA00022750"/>
    </source>
</evidence>
<dbReference type="Pfam" id="PF14223">
    <property type="entry name" value="Retrotran_gag_2"/>
    <property type="match status" value="1"/>
</dbReference>
<dbReference type="PROSITE" id="PS50994">
    <property type="entry name" value="INTEGRASE"/>
    <property type="match status" value="1"/>
</dbReference>
<dbReference type="PANTHER" id="PTHR11439:SF467">
    <property type="entry name" value="INTEGRASE CATALYTIC DOMAIN-CONTAINING PROTEIN"/>
    <property type="match status" value="1"/>
</dbReference>
<dbReference type="InterPro" id="IPR013103">
    <property type="entry name" value="RVT_2"/>
</dbReference>
<dbReference type="SUPFAM" id="SSF56672">
    <property type="entry name" value="DNA/RNA polymerases"/>
    <property type="match status" value="1"/>
</dbReference>
<dbReference type="Pfam" id="PF25597">
    <property type="entry name" value="SH3_retrovirus"/>
    <property type="match status" value="1"/>
</dbReference>
<dbReference type="GO" id="GO:0004190">
    <property type="term" value="F:aspartic-type endopeptidase activity"/>
    <property type="evidence" value="ECO:0007669"/>
    <property type="project" value="UniProtKB-KW"/>
</dbReference>
<dbReference type="Pfam" id="PF00665">
    <property type="entry name" value="rve"/>
    <property type="match status" value="1"/>
</dbReference>
<dbReference type="SUPFAM" id="SSF53098">
    <property type="entry name" value="Ribonuclease H-like"/>
    <property type="match status" value="1"/>
</dbReference>
<dbReference type="Pfam" id="PF22936">
    <property type="entry name" value="Pol_BBD"/>
    <property type="match status" value="1"/>
</dbReference>
<keyword evidence="1" id="KW-0064">Aspartyl protease</keyword>
<dbReference type="Pfam" id="PF13976">
    <property type="entry name" value="gag_pre-integrs"/>
    <property type="match status" value="1"/>
</dbReference>
<dbReference type="InterPro" id="IPR001584">
    <property type="entry name" value="Integrase_cat-core"/>
</dbReference>
<dbReference type="GO" id="GO:0015074">
    <property type="term" value="P:DNA integration"/>
    <property type="evidence" value="ECO:0007669"/>
    <property type="project" value="InterPro"/>
</dbReference>
<dbReference type="Pfam" id="PF07727">
    <property type="entry name" value="RVT_2"/>
    <property type="match status" value="1"/>
</dbReference>
<feature type="region of interest" description="Disordered" evidence="2">
    <location>
        <begin position="231"/>
        <end position="266"/>
    </location>
</feature>
<organism evidence="4 5">
    <name type="scientific">Gossypium anomalum</name>
    <dbReference type="NCBI Taxonomy" id="47600"/>
    <lineage>
        <taxon>Eukaryota</taxon>
        <taxon>Viridiplantae</taxon>
        <taxon>Streptophyta</taxon>
        <taxon>Embryophyta</taxon>
        <taxon>Tracheophyta</taxon>
        <taxon>Spermatophyta</taxon>
        <taxon>Magnoliopsida</taxon>
        <taxon>eudicotyledons</taxon>
        <taxon>Gunneridae</taxon>
        <taxon>Pentapetalae</taxon>
        <taxon>rosids</taxon>
        <taxon>malvids</taxon>
        <taxon>Malvales</taxon>
        <taxon>Malvaceae</taxon>
        <taxon>Malvoideae</taxon>
        <taxon>Gossypium</taxon>
    </lineage>
</organism>
<dbReference type="InterPro" id="IPR054722">
    <property type="entry name" value="PolX-like_BBD"/>
</dbReference>
<dbReference type="InterPro" id="IPR025724">
    <property type="entry name" value="GAG-pre-integrase_dom"/>
</dbReference>
<comment type="caution">
    <text evidence="4">The sequence shown here is derived from an EMBL/GenBank/DDBJ whole genome shotgun (WGS) entry which is preliminary data.</text>
</comment>
<gene>
    <name evidence="4" type="ORF">CXB51_029681</name>
</gene>
<feature type="region of interest" description="Disordered" evidence="2">
    <location>
        <begin position="855"/>
        <end position="880"/>
    </location>
</feature>
<reference evidence="4 5" key="1">
    <citation type="journal article" date="2021" name="bioRxiv">
        <title>The Gossypium anomalum genome as a resource for cotton improvement and evolutionary analysis of hybrid incompatibility.</title>
        <authorList>
            <person name="Grover C.E."/>
            <person name="Yuan D."/>
            <person name="Arick M.A."/>
            <person name="Miller E.R."/>
            <person name="Hu G."/>
            <person name="Peterson D.G."/>
            <person name="Wendel J.F."/>
            <person name="Udall J.A."/>
        </authorList>
    </citation>
    <scope>NUCLEOTIDE SEQUENCE [LARGE SCALE GENOMIC DNA]</scope>
    <source>
        <strain evidence="4">JFW-Udall</strain>
        <tissue evidence="4">Leaf</tissue>
    </source>
</reference>
<dbReference type="GO" id="GO:0003676">
    <property type="term" value="F:nucleic acid binding"/>
    <property type="evidence" value="ECO:0007669"/>
    <property type="project" value="InterPro"/>
</dbReference>
<feature type="compositionally biased region" description="Basic residues" evidence="2">
    <location>
        <begin position="253"/>
        <end position="263"/>
    </location>
</feature>